<evidence type="ECO:0000256" key="1">
    <source>
        <dbReference type="SAM" id="MobiDB-lite"/>
    </source>
</evidence>
<dbReference type="PANTHER" id="PTHR31043">
    <property type="entry name" value="NEPHROCYSTIN-4"/>
    <property type="match status" value="1"/>
</dbReference>
<dbReference type="InterPro" id="IPR058765">
    <property type="entry name" value="NPHP4_C2-like"/>
</dbReference>
<accession>A0A0N5AH79</accession>
<reference evidence="7" key="1">
    <citation type="submission" date="2016-04" db="UniProtKB">
        <authorList>
            <consortium name="WormBaseParasite"/>
        </authorList>
    </citation>
    <scope>IDENTIFICATION</scope>
</reference>
<dbReference type="Pfam" id="PF26190">
    <property type="entry name" value="Ig_NPHP4_1st"/>
    <property type="match status" value="1"/>
</dbReference>
<dbReference type="GO" id="GO:1904491">
    <property type="term" value="P:protein localization to ciliary transition zone"/>
    <property type="evidence" value="ECO:0007669"/>
    <property type="project" value="TreeGrafter"/>
</dbReference>
<dbReference type="GO" id="GO:0035869">
    <property type="term" value="C:ciliary transition zone"/>
    <property type="evidence" value="ECO:0007669"/>
    <property type="project" value="TreeGrafter"/>
</dbReference>
<dbReference type="Pfam" id="PF26015">
    <property type="entry name" value="Ig_NPH4_3rd"/>
    <property type="match status" value="1"/>
</dbReference>
<dbReference type="WBParaSite" id="SMUV_0000372301-mRNA-1">
    <property type="protein sequence ID" value="SMUV_0000372301-mRNA-1"/>
    <property type="gene ID" value="SMUV_0000372301"/>
</dbReference>
<dbReference type="Pfam" id="PF26187">
    <property type="entry name" value="Ig_NPHP4_4th"/>
    <property type="match status" value="1"/>
</dbReference>
<dbReference type="Proteomes" id="UP000046393">
    <property type="component" value="Unplaced"/>
</dbReference>
<organism evidence="6 7">
    <name type="scientific">Syphacia muris</name>
    <dbReference type="NCBI Taxonomy" id="451379"/>
    <lineage>
        <taxon>Eukaryota</taxon>
        <taxon>Metazoa</taxon>
        <taxon>Ecdysozoa</taxon>
        <taxon>Nematoda</taxon>
        <taxon>Chromadorea</taxon>
        <taxon>Rhabditida</taxon>
        <taxon>Spirurina</taxon>
        <taxon>Oxyuridomorpha</taxon>
        <taxon>Oxyuroidea</taxon>
        <taxon>Oxyuridae</taxon>
        <taxon>Syphacia</taxon>
    </lineage>
</organism>
<dbReference type="AlphaFoldDB" id="A0A0N5AH79"/>
<sequence>MVTEWYNLLKSTRSVPLARASKICEPISECYAVTFKNIEFSNLKIGVYYRLHTYFFDKLSKAFFGRPYYAAWHRSNDNIVDISHTIFFHSIVNDDNIFLVVELVECEDPYSEQLPDINCTAWTITPISSLNKPLTDYGNADISECINRFQFYTGTPKQLFFCEKHVDLTTNLRKINGILELCLQTNYKMYDVLDYIPAFCIVSSEDRIPGVIIGGYPGNYTFREDQIFTCKLSSILLTFDFNFENFEKAFLHLINNDRLYRLNLSSNDTSVKPLKILERQLKIGLHNGYKYVEEPEIMHLVSASKNSRYSMKGLSKALPYSSLQSRPQRSLLAVRNNVLLTRLTKHPQFAIVFTLNYLVGVSENDETVFSSQTVMICWSAWCPFKTNLYQQNIKIFFIGGPRLNPDHRLTFHNVANLSDSMSALENNISDDYVSRIQLQFTFELEQKQNDQQRLNPSADEHQNHIDLERLPNDDSDGFQRPPLDDTSTKPNVHYPQRNGNVLLTKTLCPSRVPTVAWTPIASGTISGLWFSNVSRKVQAILSEKPFTEIIDRNGNKPEYVAVDECLQLNIETEKADVLSTNEVILQFQALTFNLTELSSFAPPQRVYFTVYFYRFEAVNTDRMLLKYDDDASRNTSAKNNQLGILHRLDIYENLIDTDDYGLTMKFTVDQSSLRDGEEDDFVMYLLNNDLIIEVWDADSLLLFGVTAIPLKFLLRQTREAVVSMVQAKLVNTSIPETAEQTGILFIKLACIGYPPTNIGKNDSMRRRTIATVNHRLKCLGQNELNSYRIRAKPLNPIHDSAMQRFMSVQKLDIKQRYKELFCDNSVKKLLSMANSESDKYRSAVKSSVRNLIFHEELEAYKQMRNETKPNKLLKAVFNSITTVHKIYPSYGEVEYFEFLLQNTIAEPINVVVEITEPTLKLVRDAEMWTFLKHKSNIYSTVERDLFHVVKNSDQSLDVHIFLNPMESVYVPFVYDSFDLPINQSSNNVKALFKKWDDGEPIAILDVVVELRNHILTEVHHYYQQAQTKIIKIVDIKQLPIALGQKFMILLYGDKYKFELLSVWSITIHPTFRINVNAIQAQVFRIPLTIQSNDDQLFQVFSSSPLLNVSIPQQLCVGGKTESTTTTALFTPSFSGKRTFILSAVSVSSRQLLAQWLLYTTVTRPNISKTFELSLLTDTTETKNITIDNKYTVAKEYRLISSQPHILHIEMDYLVLEPKESATVSITFLPYLTAGTVELLLFVINAEDELEEETYLFSILYNNQ</sequence>
<feature type="domain" description="NPHP4 Ig-like" evidence="5">
    <location>
        <begin position="882"/>
        <end position="983"/>
    </location>
</feature>
<evidence type="ECO:0000259" key="4">
    <source>
        <dbReference type="Pfam" id="PF26187"/>
    </source>
</evidence>
<feature type="region of interest" description="Disordered" evidence="1">
    <location>
        <begin position="468"/>
        <end position="496"/>
    </location>
</feature>
<dbReference type="PANTHER" id="PTHR31043:SF3">
    <property type="entry name" value="NEPHROCYSTIN-4"/>
    <property type="match status" value="1"/>
</dbReference>
<dbReference type="GO" id="GO:0090090">
    <property type="term" value="P:negative regulation of canonical Wnt signaling pathway"/>
    <property type="evidence" value="ECO:0007669"/>
    <property type="project" value="InterPro"/>
</dbReference>
<evidence type="ECO:0000313" key="6">
    <source>
        <dbReference type="Proteomes" id="UP000046393"/>
    </source>
</evidence>
<evidence type="ECO:0000259" key="3">
    <source>
        <dbReference type="Pfam" id="PF26186"/>
    </source>
</evidence>
<keyword evidence="6" id="KW-1185">Reference proteome</keyword>
<feature type="domain" description="NPHP4 Ig-like" evidence="4">
    <location>
        <begin position="1167"/>
        <end position="1260"/>
    </location>
</feature>
<evidence type="ECO:0000259" key="5">
    <source>
        <dbReference type="Pfam" id="PF26190"/>
    </source>
</evidence>
<feature type="domain" description="NPHP4 Ig-like" evidence="2">
    <location>
        <begin position="1079"/>
        <end position="1161"/>
    </location>
</feature>
<evidence type="ECO:0000313" key="7">
    <source>
        <dbReference type="WBParaSite" id="SMUV_0000372301-mRNA-1"/>
    </source>
</evidence>
<protein>
    <submittedName>
        <fullName evidence="7">DCAF15_WD40 domain-containing protein</fullName>
    </submittedName>
</protein>
<dbReference type="STRING" id="451379.A0A0N5AH79"/>
<dbReference type="InterPro" id="IPR029775">
    <property type="entry name" value="NPHP4"/>
</dbReference>
<name>A0A0N5AH79_9BILA</name>
<evidence type="ECO:0000259" key="2">
    <source>
        <dbReference type="Pfam" id="PF26015"/>
    </source>
</evidence>
<dbReference type="Pfam" id="PF26186">
    <property type="entry name" value="NPHP4_C2_3rd"/>
    <property type="match status" value="1"/>
</dbReference>
<dbReference type="InterPro" id="IPR058686">
    <property type="entry name" value="Ig_NPHP4_3rd"/>
</dbReference>
<dbReference type="InterPro" id="IPR058685">
    <property type="entry name" value="Ig_NPHP4_4th"/>
</dbReference>
<feature type="domain" description="NPHP4 C2-like" evidence="3">
    <location>
        <begin position="539"/>
        <end position="733"/>
    </location>
</feature>
<dbReference type="GO" id="GO:0036064">
    <property type="term" value="C:ciliary basal body"/>
    <property type="evidence" value="ECO:0007669"/>
    <property type="project" value="TreeGrafter"/>
</dbReference>
<proteinExistence type="predicted"/>
<dbReference type="InterPro" id="IPR058687">
    <property type="entry name" value="Ig_NPHP4_1st"/>
</dbReference>
<dbReference type="GO" id="GO:0097546">
    <property type="term" value="C:ciliary base"/>
    <property type="evidence" value="ECO:0007669"/>
    <property type="project" value="TreeGrafter"/>
</dbReference>
<dbReference type="GO" id="GO:0097730">
    <property type="term" value="C:non-motile cilium"/>
    <property type="evidence" value="ECO:0007669"/>
    <property type="project" value="InterPro"/>
</dbReference>